<accession>A0A9N9FGC7</accession>
<dbReference type="EMBL" id="CAJVPQ010001084">
    <property type="protein sequence ID" value="CAG8531167.1"/>
    <property type="molecule type" value="Genomic_DNA"/>
</dbReference>
<keyword evidence="1" id="KW-0812">Transmembrane</keyword>
<keyword evidence="1" id="KW-0472">Membrane</keyword>
<organism evidence="2 3">
    <name type="scientific">Funneliformis caledonium</name>
    <dbReference type="NCBI Taxonomy" id="1117310"/>
    <lineage>
        <taxon>Eukaryota</taxon>
        <taxon>Fungi</taxon>
        <taxon>Fungi incertae sedis</taxon>
        <taxon>Mucoromycota</taxon>
        <taxon>Glomeromycotina</taxon>
        <taxon>Glomeromycetes</taxon>
        <taxon>Glomerales</taxon>
        <taxon>Glomeraceae</taxon>
        <taxon>Funneliformis</taxon>
    </lineage>
</organism>
<name>A0A9N9FGC7_9GLOM</name>
<protein>
    <submittedName>
        <fullName evidence="2">11070_t:CDS:1</fullName>
    </submittedName>
</protein>
<keyword evidence="1" id="KW-1133">Transmembrane helix</keyword>
<feature type="transmembrane region" description="Helical" evidence="1">
    <location>
        <begin position="14"/>
        <end position="34"/>
    </location>
</feature>
<evidence type="ECO:0000313" key="3">
    <source>
        <dbReference type="Proteomes" id="UP000789570"/>
    </source>
</evidence>
<evidence type="ECO:0000256" key="1">
    <source>
        <dbReference type="SAM" id="Phobius"/>
    </source>
</evidence>
<comment type="caution">
    <text evidence="2">The sequence shown here is derived from an EMBL/GenBank/DDBJ whole genome shotgun (WGS) entry which is preliminary data.</text>
</comment>
<dbReference type="AlphaFoldDB" id="A0A9N9FGC7"/>
<gene>
    <name evidence="2" type="ORF">FCALED_LOCUS5182</name>
</gene>
<proteinExistence type="predicted"/>
<sequence length="50" mass="5440">MDSTNLPIKEFLEVLFAAKANASAALAAILLMNFNEGKAKEFSSLTNKEH</sequence>
<keyword evidence="3" id="KW-1185">Reference proteome</keyword>
<reference evidence="2" key="1">
    <citation type="submission" date="2021-06" db="EMBL/GenBank/DDBJ databases">
        <authorList>
            <person name="Kallberg Y."/>
            <person name="Tangrot J."/>
            <person name="Rosling A."/>
        </authorList>
    </citation>
    <scope>NUCLEOTIDE SEQUENCE</scope>
    <source>
        <strain evidence="2">UK204</strain>
    </source>
</reference>
<evidence type="ECO:0000313" key="2">
    <source>
        <dbReference type="EMBL" id="CAG8531167.1"/>
    </source>
</evidence>
<dbReference type="Proteomes" id="UP000789570">
    <property type="component" value="Unassembled WGS sequence"/>
</dbReference>